<accession>F7XLT1</accession>
<dbReference type="EMBL" id="CP002101">
    <property type="protein sequence ID" value="AEH61012.1"/>
    <property type="molecule type" value="Genomic_DNA"/>
</dbReference>
<proteinExistence type="predicted"/>
<sequence length="207" mass="22409">MLDIIDLLIIGFLVGLSGALVPGPMLFATIDSSLRNGWIAGPKVVAGHSILELLIIILIVFGLFSFTGDSLPSYISITGGIVLVLFGLMTARSGYHSIEGISMTSDVNNIGLGNPYIAGIITSASNPYFWMWWITAGAALLFYGLDISLLAMVFFVIGHWLADMGWYSMVSIAFSRGKALMTDSMYRIIVTGCGLFLVIFGAWFIFQ</sequence>
<protein>
    <submittedName>
        <fullName evidence="7">Lysine exporter protein (LYSE/YGGA)</fullName>
    </submittedName>
</protein>
<dbReference type="STRING" id="679901.Mzhil_1156"/>
<keyword evidence="8" id="KW-1185">Reference proteome</keyword>
<feature type="transmembrane region" description="Helical" evidence="6">
    <location>
        <begin position="7"/>
        <end position="30"/>
    </location>
</feature>
<feature type="transmembrane region" description="Helical" evidence="6">
    <location>
        <begin position="74"/>
        <end position="95"/>
    </location>
</feature>
<dbReference type="Pfam" id="PF01810">
    <property type="entry name" value="LysE"/>
    <property type="match status" value="1"/>
</dbReference>
<dbReference type="RefSeq" id="WP_013898449.1">
    <property type="nucleotide sequence ID" value="NC_015676.1"/>
</dbReference>
<dbReference type="KEGG" id="mzh:Mzhil_1156"/>
<evidence type="ECO:0000256" key="4">
    <source>
        <dbReference type="ARBA" id="ARBA00022989"/>
    </source>
</evidence>
<name>F7XLT1_METZD</name>
<feature type="transmembrane region" description="Helical" evidence="6">
    <location>
        <begin position="115"/>
        <end position="133"/>
    </location>
</feature>
<evidence type="ECO:0000256" key="1">
    <source>
        <dbReference type="ARBA" id="ARBA00004651"/>
    </source>
</evidence>
<dbReference type="OrthoDB" id="121309at2157"/>
<dbReference type="HOGENOM" id="CLU_104651_0_0_2"/>
<keyword evidence="4 6" id="KW-1133">Transmembrane helix</keyword>
<dbReference type="PANTHER" id="PTHR38825">
    <property type="entry name" value="LYSINE EXPORTER PROTEIN (LYSE/YGGA)"/>
    <property type="match status" value="1"/>
</dbReference>
<dbReference type="InterPro" id="IPR001123">
    <property type="entry name" value="LeuE-type"/>
</dbReference>
<evidence type="ECO:0000313" key="7">
    <source>
        <dbReference type="EMBL" id="AEH61012.1"/>
    </source>
</evidence>
<organism evidence="7 8">
    <name type="scientific">Methanosalsum zhilinae (strain DSM 4017 / NBRC 107636 / OCM 62 / WeN5)</name>
    <name type="common">Methanohalophilus zhilinae</name>
    <dbReference type="NCBI Taxonomy" id="679901"/>
    <lineage>
        <taxon>Archaea</taxon>
        <taxon>Methanobacteriati</taxon>
        <taxon>Methanobacteriota</taxon>
        <taxon>Stenosarchaea group</taxon>
        <taxon>Methanomicrobia</taxon>
        <taxon>Methanosarcinales</taxon>
        <taxon>Methanosarcinaceae</taxon>
        <taxon>Methanosalsum</taxon>
    </lineage>
</organism>
<comment type="subcellular location">
    <subcellularLocation>
        <location evidence="1">Cell membrane</location>
        <topology evidence="1">Multi-pass membrane protein</topology>
    </subcellularLocation>
</comment>
<gene>
    <name evidence="7" type="ordered locus">Mzhil_1156</name>
</gene>
<feature type="transmembrane region" description="Helical" evidence="6">
    <location>
        <begin position="50"/>
        <end position="67"/>
    </location>
</feature>
<feature type="transmembrane region" description="Helical" evidence="6">
    <location>
        <begin position="140"/>
        <end position="162"/>
    </location>
</feature>
<keyword evidence="2" id="KW-1003">Cell membrane</keyword>
<reference evidence="7" key="1">
    <citation type="submission" date="2010-07" db="EMBL/GenBank/DDBJ databases">
        <title>The complete genome of Methanosalsum zhilinae DSM 4017.</title>
        <authorList>
            <consortium name="US DOE Joint Genome Institute (JGI-PGF)"/>
            <person name="Lucas S."/>
            <person name="Copeland A."/>
            <person name="Lapidus A."/>
            <person name="Glavina del Rio T."/>
            <person name="Dalin E."/>
            <person name="Tice H."/>
            <person name="Bruce D."/>
            <person name="Goodwin L."/>
            <person name="Pitluck S."/>
            <person name="Kyrpides N."/>
            <person name="Mavromatis K."/>
            <person name="Ovchinnikova G."/>
            <person name="Daligault H."/>
            <person name="Detter J.C."/>
            <person name="Han C."/>
            <person name="Tapia R."/>
            <person name="Larimer F."/>
            <person name="Land M."/>
            <person name="Hauser L."/>
            <person name="Markowitz V."/>
            <person name="Cheng J.-F."/>
            <person name="Hugenholtz P."/>
            <person name="Woyke T."/>
            <person name="Wu D."/>
            <person name="Spring S."/>
            <person name="Schueler E."/>
            <person name="Brambilla E."/>
            <person name="Klenk H.-P."/>
            <person name="Eisen J.A."/>
        </authorList>
    </citation>
    <scope>NUCLEOTIDE SEQUENCE</scope>
    <source>
        <strain evidence="7">DSM 4017</strain>
    </source>
</reference>
<evidence type="ECO:0000256" key="3">
    <source>
        <dbReference type="ARBA" id="ARBA00022692"/>
    </source>
</evidence>
<dbReference type="GeneID" id="10822789"/>
<dbReference type="GO" id="GO:0006865">
    <property type="term" value="P:amino acid transport"/>
    <property type="evidence" value="ECO:0007669"/>
    <property type="project" value="InterPro"/>
</dbReference>
<evidence type="ECO:0000256" key="2">
    <source>
        <dbReference type="ARBA" id="ARBA00022475"/>
    </source>
</evidence>
<keyword evidence="5 6" id="KW-0472">Membrane</keyword>
<keyword evidence="3 6" id="KW-0812">Transmembrane</keyword>
<dbReference type="GO" id="GO:0005886">
    <property type="term" value="C:plasma membrane"/>
    <property type="evidence" value="ECO:0007669"/>
    <property type="project" value="UniProtKB-SubCell"/>
</dbReference>
<feature type="transmembrane region" description="Helical" evidence="6">
    <location>
        <begin position="185"/>
        <end position="206"/>
    </location>
</feature>
<dbReference type="Proteomes" id="UP000006622">
    <property type="component" value="Chromosome"/>
</dbReference>
<evidence type="ECO:0000313" key="8">
    <source>
        <dbReference type="Proteomes" id="UP000006622"/>
    </source>
</evidence>
<evidence type="ECO:0000256" key="5">
    <source>
        <dbReference type="ARBA" id="ARBA00023136"/>
    </source>
</evidence>
<evidence type="ECO:0000256" key="6">
    <source>
        <dbReference type="SAM" id="Phobius"/>
    </source>
</evidence>
<dbReference type="PANTHER" id="PTHR38825:SF1">
    <property type="entry name" value="TRANSPORTER, LYSE FAMILY"/>
    <property type="match status" value="1"/>
</dbReference>
<dbReference type="AlphaFoldDB" id="F7XLT1"/>